<reference evidence="3" key="1">
    <citation type="submission" date="2022-06" db="EMBL/GenBank/DDBJ databases">
        <authorList>
            <person name="Ping M."/>
        </authorList>
    </citation>
    <scope>NUCLEOTIDE SEQUENCE</scope>
    <source>
        <strain evidence="3">JCM11759T</strain>
    </source>
</reference>
<dbReference type="Pfam" id="PF03795">
    <property type="entry name" value="YCII"/>
    <property type="match status" value="1"/>
</dbReference>
<name>A0ABY5DC04_9ACTN</name>
<dbReference type="RefSeq" id="WP_254420724.1">
    <property type="nucleotide sequence ID" value="NZ_BAAAJB010000021.1"/>
</dbReference>
<dbReference type="InterPro" id="IPR005545">
    <property type="entry name" value="YCII"/>
</dbReference>
<evidence type="ECO:0000256" key="1">
    <source>
        <dbReference type="ARBA" id="ARBA00007689"/>
    </source>
</evidence>
<evidence type="ECO:0000313" key="3">
    <source>
        <dbReference type="EMBL" id="USY21886.1"/>
    </source>
</evidence>
<protein>
    <submittedName>
        <fullName evidence="3">YciI family protein</fullName>
    </submittedName>
</protein>
<feature type="domain" description="YCII-related" evidence="2">
    <location>
        <begin position="1"/>
        <end position="79"/>
    </location>
</feature>
<keyword evidence="4" id="KW-1185">Reference proteome</keyword>
<comment type="similarity">
    <text evidence="1">Belongs to the YciI family.</text>
</comment>
<evidence type="ECO:0000313" key="4">
    <source>
        <dbReference type="Proteomes" id="UP001055940"/>
    </source>
</evidence>
<gene>
    <name evidence="3" type="ORF">NE857_09885</name>
</gene>
<proteinExistence type="inferred from homology"/>
<dbReference type="InterPro" id="IPR011008">
    <property type="entry name" value="Dimeric_a/b-barrel"/>
</dbReference>
<organism evidence="3 4">
    <name type="scientific">Nocardiopsis exhalans</name>
    <dbReference type="NCBI Taxonomy" id="163604"/>
    <lineage>
        <taxon>Bacteria</taxon>
        <taxon>Bacillati</taxon>
        <taxon>Actinomycetota</taxon>
        <taxon>Actinomycetes</taxon>
        <taxon>Streptosporangiales</taxon>
        <taxon>Nocardiopsidaceae</taxon>
        <taxon>Nocardiopsis</taxon>
    </lineage>
</organism>
<dbReference type="EMBL" id="CP099837">
    <property type="protein sequence ID" value="USY21886.1"/>
    <property type="molecule type" value="Genomic_DNA"/>
</dbReference>
<dbReference type="SUPFAM" id="SSF54909">
    <property type="entry name" value="Dimeric alpha+beta barrel"/>
    <property type="match status" value="1"/>
</dbReference>
<evidence type="ECO:0000259" key="2">
    <source>
        <dbReference type="Pfam" id="PF03795"/>
    </source>
</evidence>
<sequence>MFHVLILRYTADAEAVASHLPDHIGYLDKHHSRGLFLLSGRIPAESAEVILARGERDEIEAVAGQDPLFRQGLCAYEILSADPGLAHPDLSTLLGSPTASSNTVSATPSPWAVQEYRGLRPGAAGLDTVLSGRPVGAVAHRAGTAVLAALRAGQPQAADTARRCVRELRERDWPGDGLLADALDRALVDEAADTELAPVPVDLEDLADAAGSGPVEEGAFDPVTGEVLPAAVLECDALPDGDELDWDRLITVGSDSTDAYQDMADFTETVADADLRGRLRQQLDGRGAFRRFKNTVHGEGGDTLSSWTIFSEERGLGRARQWLADHGYRPDERTALR</sequence>
<accession>A0ABY5DC04</accession>
<dbReference type="Proteomes" id="UP001055940">
    <property type="component" value="Chromosome"/>
</dbReference>